<accession>A0A520MZQ1</accession>
<evidence type="ECO:0000313" key="1">
    <source>
        <dbReference type="EMBL" id="RZO26707.1"/>
    </source>
</evidence>
<dbReference type="InterPro" id="IPR038695">
    <property type="entry name" value="Saro_0823-like_sf"/>
</dbReference>
<dbReference type="Pfam" id="PF02643">
    <property type="entry name" value="DUF192"/>
    <property type="match status" value="1"/>
</dbReference>
<comment type="caution">
    <text evidence="1">The sequence shown here is derived from an EMBL/GenBank/DDBJ whole genome shotgun (WGS) entry which is preliminary data.</text>
</comment>
<protein>
    <submittedName>
        <fullName evidence="1">DUF192 domain-containing protein</fullName>
    </submittedName>
</protein>
<dbReference type="EMBL" id="SHBH01000008">
    <property type="protein sequence ID" value="RZO26707.1"/>
    <property type="molecule type" value="Genomic_DNA"/>
</dbReference>
<name>A0A520MZQ1_9GAMM</name>
<reference evidence="1 2" key="1">
    <citation type="submission" date="2019-02" db="EMBL/GenBank/DDBJ databases">
        <title>Prokaryotic population dynamics and viral predation in marine succession experiment using metagenomics: the confinement effect.</title>
        <authorList>
            <person name="Haro-Moreno J.M."/>
            <person name="Rodriguez-Valera F."/>
            <person name="Lopez-Perez M."/>
        </authorList>
    </citation>
    <scope>NUCLEOTIDE SEQUENCE [LARGE SCALE GENOMIC DNA]</scope>
    <source>
        <strain evidence="1">MED-G162</strain>
    </source>
</reference>
<dbReference type="PANTHER" id="PTHR37953">
    <property type="entry name" value="UPF0127 PROTEIN MJ1496"/>
    <property type="match status" value="1"/>
</dbReference>
<dbReference type="Proteomes" id="UP000319384">
    <property type="component" value="Unassembled WGS sequence"/>
</dbReference>
<gene>
    <name evidence="1" type="ORF">EVA95_01685</name>
</gene>
<evidence type="ECO:0000313" key="2">
    <source>
        <dbReference type="Proteomes" id="UP000319384"/>
    </source>
</evidence>
<dbReference type="PANTHER" id="PTHR37953:SF1">
    <property type="entry name" value="UPF0127 PROTEIN MJ1496"/>
    <property type="match status" value="1"/>
</dbReference>
<proteinExistence type="predicted"/>
<sequence>MSRLYLNFVQKSFKYLILLIHVNYLDASKDIHIYEYLDEIEIVSKLEDRKKGLMYRETIPDNYGMFFVWPYEKKQCMWMKDTYVPLSVAYIDGKGKIIEIYDMVPLSKNSVCSIKASKYALEVNSGWFDKNEIMTGDVIKIKEILSHDK</sequence>
<organism evidence="1 2">
    <name type="scientific">SAR86 cluster bacterium</name>
    <dbReference type="NCBI Taxonomy" id="2030880"/>
    <lineage>
        <taxon>Bacteria</taxon>
        <taxon>Pseudomonadati</taxon>
        <taxon>Pseudomonadota</taxon>
        <taxon>Gammaproteobacteria</taxon>
        <taxon>SAR86 cluster</taxon>
    </lineage>
</organism>
<dbReference type="Gene3D" id="2.60.120.1140">
    <property type="entry name" value="Protein of unknown function DUF192"/>
    <property type="match status" value="1"/>
</dbReference>
<dbReference type="InterPro" id="IPR003795">
    <property type="entry name" value="DUF192"/>
</dbReference>
<dbReference type="AlphaFoldDB" id="A0A520MZQ1"/>